<dbReference type="EMBL" id="CAXLJM020000143">
    <property type="protein sequence ID" value="CAL8140970.1"/>
    <property type="molecule type" value="Genomic_DNA"/>
</dbReference>
<evidence type="ECO:0000313" key="3">
    <source>
        <dbReference type="Proteomes" id="UP001642540"/>
    </source>
</evidence>
<protein>
    <recommendedName>
        <fullName evidence="4">USP domain-containing protein</fullName>
    </recommendedName>
</protein>
<sequence>MAETTEASDNQANEISLPKTSHPPPGQKLGTEKPLLPSKNDANFEAALNIPHNHKYPAVAGTLLKEMSSSVTVLPQPIGIALEKENSTESSSERFVANLKNWDAHPVDGVRKTKQFFKFPKEALKETMQAEQSSEYRFGLPNVGNTCYLNSVLRI</sequence>
<name>A0ABP1S0V7_9HEXA</name>
<feature type="compositionally biased region" description="Polar residues" evidence="1">
    <location>
        <begin position="1"/>
        <end position="14"/>
    </location>
</feature>
<accession>A0ABP1S0V7</accession>
<evidence type="ECO:0000313" key="2">
    <source>
        <dbReference type="EMBL" id="CAL8140970.1"/>
    </source>
</evidence>
<feature type="region of interest" description="Disordered" evidence="1">
    <location>
        <begin position="1"/>
        <end position="39"/>
    </location>
</feature>
<evidence type="ECO:0008006" key="4">
    <source>
        <dbReference type="Google" id="ProtNLM"/>
    </source>
</evidence>
<organism evidence="2 3">
    <name type="scientific">Orchesella dallaii</name>
    <dbReference type="NCBI Taxonomy" id="48710"/>
    <lineage>
        <taxon>Eukaryota</taxon>
        <taxon>Metazoa</taxon>
        <taxon>Ecdysozoa</taxon>
        <taxon>Arthropoda</taxon>
        <taxon>Hexapoda</taxon>
        <taxon>Collembola</taxon>
        <taxon>Entomobryomorpha</taxon>
        <taxon>Entomobryoidea</taxon>
        <taxon>Orchesellidae</taxon>
        <taxon>Orchesellinae</taxon>
        <taxon>Orchesella</taxon>
    </lineage>
</organism>
<evidence type="ECO:0000256" key="1">
    <source>
        <dbReference type="SAM" id="MobiDB-lite"/>
    </source>
</evidence>
<dbReference type="Proteomes" id="UP001642540">
    <property type="component" value="Unassembled WGS sequence"/>
</dbReference>
<keyword evidence="3" id="KW-1185">Reference proteome</keyword>
<proteinExistence type="predicted"/>
<comment type="caution">
    <text evidence="2">The sequence shown here is derived from an EMBL/GenBank/DDBJ whole genome shotgun (WGS) entry which is preliminary data.</text>
</comment>
<reference evidence="2 3" key="1">
    <citation type="submission" date="2024-08" db="EMBL/GenBank/DDBJ databases">
        <authorList>
            <person name="Cucini C."/>
            <person name="Frati F."/>
        </authorList>
    </citation>
    <scope>NUCLEOTIDE SEQUENCE [LARGE SCALE GENOMIC DNA]</scope>
</reference>
<gene>
    <name evidence="2" type="ORF">ODALV1_LOCUS28511</name>
</gene>